<dbReference type="GO" id="GO:0003677">
    <property type="term" value="F:DNA binding"/>
    <property type="evidence" value="ECO:0007669"/>
    <property type="project" value="InterPro"/>
</dbReference>
<sequence length="76" mass="8370">MNNQLKAKISNHMTQVSIGEHLGISSQAVGKWLRKGVIPTKRIVPLCEILNWKVTPHEIDPSSYPNPTDGLPKQGA</sequence>
<evidence type="ECO:0000313" key="3">
    <source>
        <dbReference type="Proteomes" id="UP000197098"/>
    </source>
</evidence>
<evidence type="ECO:0000256" key="1">
    <source>
        <dbReference type="SAM" id="MobiDB-lite"/>
    </source>
</evidence>
<dbReference type="AlphaFoldDB" id="A0A248KGG4"/>
<protein>
    <recommendedName>
        <fullName evidence="4">Helix-turn-helix domain-containing protein</fullName>
    </recommendedName>
</protein>
<dbReference type="CDD" id="cd00093">
    <property type="entry name" value="HTH_XRE"/>
    <property type="match status" value="1"/>
</dbReference>
<evidence type="ECO:0000313" key="2">
    <source>
        <dbReference type="EMBL" id="ASG62910.1"/>
    </source>
</evidence>
<name>A0A248KGG4_9ENTR</name>
<dbReference type="InterPro" id="IPR001387">
    <property type="entry name" value="Cro/C1-type_HTH"/>
</dbReference>
<proteinExistence type="predicted"/>
<gene>
    <name evidence="2" type="ORF">CEW81_05855</name>
</gene>
<dbReference type="SUPFAM" id="SSF47413">
    <property type="entry name" value="lambda repressor-like DNA-binding domains"/>
    <property type="match status" value="1"/>
</dbReference>
<feature type="region of interest" description="Disordered" evidence="1">
    <location>
        <begin position="57"/>
        <end position="76"/>
    </location>
</feature>
<evidence type="ECO:0008006" key="4">
    <source>
        <dbReference type="Google" id="ProtNLM"/>
    </source>
</evidence>
<dbReference type="InterPro" id="IPR010982">
    <property type="entry name" value="Lambda_DNA-bd_dom_sf"/>
</dbReference>
<dbReference type="Gene3D" id="1.10.260.40">
    <property type="entry name" value="lambda repressor-like DNA-binding domains"/>
    <property type="match status" value="1"/>
</dbReference>
<dbReference type="Proteomes" id="UP000197098">
    <property type="component" value="Chromosome"/>
</dbReference>
<accession>A0A248KGG4</accession>
<dbReference type="EMBL" id="CP022114">
    <property type="protein sequence ID" value="ASG62910.1"/>
    <property type="molecule type" value="Genomic_DNA"/>
</dbReference>
<reference evidence="2 3" key="1">
    <citation type="submission" date="2017-06" db="EMBL/GenBank/DDBJ databases">
        <title>Origin of plasmid-mediated fosfomycin resistance gene fosA3.</title>
        <authorList>
            <person name="Ito R."/>
            <person name="Pacey M.P."/>
            <person name="Doi Y."/>
        </authorList>
    </citation>
    <scope>NUCLEOTIDE SEQUENCE [LARGE SCALE GENOMIC DNA]</scope>
    <source>
        <strain evidence="2 3">YDC799</strain>
    </source>
</reference>
<organism evidence="2 3">
    <name type="scientific">Kluyvera genomosp. 3</name>
    <dbReference type="NCBI Taxonomy" id="2774055"/>
    <lineage>
        <taxon>Bacteria</taxon>
        <taxon>Pseudomonadati</taxon>
        <taxon>Pseudomonadota</taxon>
        <taxon>Gammaproteobacteria</taxon>
        <taxon>Enterobacterales</taxon>
        <taxon>Enterobacteriaceae</taxon>
        <taxon>Kluyvera</taxon>
    </lineage>
</organism>